<gene>
    <name evidence="5" type="ORF">BDN71DRAFT_1454165</name>
</gene>
<dbReference type="SUPFAM" id="SSF54928">
    <property type="entry name" value="RNA-binding domain, RBD"/>
    <property type="match status" value="1"/>
</dbReference>
<comment type="caution">
    <text evidence="5">The sequence shown here is derived from an EMBL/GenBank/DDBJ whole genome shotgun (WGS) entry which is preliminary data.</text>
</comment>
<sequence length="271" mass="30742">MAVDSQKPNAKVVIVTNLTRNVVKAHLQVIFGVYGDVAKIDLPVYGKSGQNRGKAAVEYAESQAARKAASQMDGGQLDGAVLKVELSDLPVRSRSRSPPRGGPRNGRDRPRSFSRSRTRSRTRSPPPRYRRRGDDGGYRGRGMGRRPPPPRDYRPPRSPSRSRTRSRSPIRRRNSRLGPRRRSPSYTRGGYGRRRSRSRSYSVRSSRSRTRSVSRSRSRTRSRSRSMSYSSYSKYSRSRSRSRSGGSRARRSYSRDDIRDSRSRSPPPAKD</sequence>
<dbReference type="OrthoDB" id="252020at2759"/>
<dbReference type="AlphaFoldDB" id="A0A9P5ZP32"/>
<feature type="compositionally biased region" description="Basic residues" evidence="3">
    <location>
        <begin position="206"/>
        <end position="224"/>
    </location>
</feature>
<dbReference type="GO" id="GO:0005654">
    <property type="term" value="C:nucleoplasm"/>
    <property type="evidence" value="ECO:0007669"/>
    <property type="project" value="TreeGrafter"/>
</dbReference>
<keyword evidence="6" id="KW-1185">Reference proteome</keyword>
<feature type="region of interest" description="Disordered" evidence="3">
    <location>
        <begin position="88"/>
        <end position="271"/>
    </location>
</feature>
<name>A0A9P5ZP32_PLEER</name>
<dbReference type="GO" id="GO:0061574">
    <property type="term" value="C:ASAP complex"/>
    <property type="evidence" value="ECO:0007669"/>
    <property type="project" value="TreeGrafter"/>
</dbReference>
<dbReference type="Gene3D" id="3.30.70.330">
    <property type="match status" value="1"/>
</dbReference>
<feature type="compositionally biased region" description="Basic residues" evidence="3">
    <location>
        <begin position="236"/>
        <end position="252"/>
    </location>
</feature>
<proteinExistence type="predicted"/>
<dbReference type="InterPro" id="IPR035979">
    <property type="entry name" value="RBD_domain_sf"/>
</dbReference>
<feature type="domain" description="RRM" evidence="4">
    <location>
        <begin position="11"/>
        <end position="89"/>
    </location>
</feature>
<feature type="compositionally biased region" description="Low complexity" evidence="3">
    <location>
        <begin position="225"/>
        <end position="235"/>
    </location>
</feature>
<feature type="compositionally biased region" description="Basic residues" evidence="3">
    <location>
        <begin position="160"/>
        <end position="183"/>
    </location>
</feature>
<dbReference type="InterPro" id="IPR000504">
    <property type="entry name" value="RRM_dom"/>
</dbReference>
<accession>A0A9P5ZP32</accession>
<dbReference type="Proteomes" id="UP000807025">
    <property type="component" value="Unassembled WGS sequence"/>
</dbReference>
<reference evidence="5" key="1">
    <citation type="submission" date="2020-11" db="EMBL/GenBank/DDBJ databases">
        <authorList>
            <consortium name="DOE Joint Genome Institute"/>
            <person name="Ahrendt S."/>
            <person name="Riley R."/>
            <person name="Andreopoulos W."/>
            <person name="Labutti K."/>
            <person name="Pangilinan J."/>
            <person name="Ruiz-Duenas F.J."/>
            <person name="Barrasa J.M."/>
            <person name="Sanchez-Garcia M."/>
            <person name="Camarero S."/>
            <person name="Miyauchi S."/>
            <person name="Serrano A."/>
            <person name="Linde D."/>
            <person name="Babiker R."/>
            <person name="Drula E."/>
            <person name="Ayuso-Fernandez I."/>
            <person name="Pacheco R."/>
            <person name="Padilla G."/>
            <person name="Ferreira P."/>
            <person name="Barriuso J."/>
            <person name="Kellner H."/>
            <person name="Castanera R."/>
            <person name="Alfaro M."/>
            <person name="Ramirez L."/>
            <person name="Pisabarro A.G."/>
            <person name="Kuo A."/>
            <person name="Tritt A."/>
            <person name="Lipzen A."/>
            <person name="He G."/>
            <person name="Yan M."/>
            <person name="Ng V."/>
            <person name="Cullen D."/>
            <person name="Martin F."/>
            <person name="Rosso M.-N."/>
            <person name="Henrissat B."/>
            <person name="Hibbett D."/>
            <person name="Martinez A.T."/>
            <person name="Grigoriev I.V."/>
        </authorList>
    </citation>
    <scope>NUCLEOTIDE SEQUENCE</scope>
    <source>
        <strain evidence="5">ATCC 90797</strain>
    </source>
</reference>
<evidence type="ECO:0000256" key="3">
    <source>
        <dbReference type="SAM" id="MobiDB-lite"/>
    </source>
</evidence>
<dbReference type="GO" id="GO:0000398">
    <property type="term" value="P:mRNA splicing, via spliceosome"/>
    <property type="evidence" value="ECO:0007669"/>
    <property type="project" value="TreeGrafter"/>
</dbReference>
<dbReference type="Pfam" id="PF00076">
    <property type="entry name" value="RRM_1"/>
    <property type="match status" value="1"/>
</dbReference>
<dbReference type="PANTHER" id="PTHR15481:SF0">
    <property type="entry name" value="LD23870P-RELATED"/>
    <property type="match status" value="1"/>
</dbReference>
<protein>
    <recommendedName>
        <fullName evidence="4">RRM domain-containing protein</fullName>
    </recommendedName>
</protein>
<dbReference type="EMBL" id="MU154639">
    <property type="protein sequence ID" value="KAF9490558.1"/>
    <property type="molecule type" value="Genomic_DNA"/>
</dbReference>
<evidence type="ECO:0000313" key="6">
    <source>
        <dbReference type="Proteomes" id="UP000807025"/>
    </source>
</evidence>
<evidence type="ECO:0000256" key="1">
    <source>
        <dbReference type="ARBA" id="ARBA00022884"/>
    </source>
</evidence>
<evidence type="ECO:0000259" key="4">
    <source>
        <dbReference type="PROSITE" id="PS50102"/>
    </source>
</evidence>
<evidence type="ECO:0000256" key="2">
    <source>
        <dbReference type="PROSITE-ProRule" id="PRU00176"/>
    </source>
</evidence>
<evidence type="ECO:0000313" key="5">
    <source>
        <dbReference type="EMBL" id="KAF9490558.1"/>
    </source>
</evidence>
<feature type="compositionally biased region" description="Basic and acidic residues" evidence="3">
    <location>
        <begin position="253"/>
        <end position="271"/>
    </location>
</feature>
<dbReference type="PROSITE" id="PS50102">
    <property type="entry name" value="RRM"/>
    <property type="match status" value="1"/>
</dbReference>
<dbReference type="GO" id="GO:0005737">
    <property type="term" value="C:cytoplasm"/>
    <property type="evidence" value="ECO:0007669"/>
    <property type="project" value="TreeGrafter"/>
</dbReference>
<dbReference type="InterPro" id="IPR012677">
    <property type="entry name" value="Nucleotide-bd_a/b_plait_sf"/>
</dbReference>
<dbReference type="GO" id="GO:0003723">
    <property type="term" value="F:RNA binding"/>
    <property type="evidence" value="ECO:0007669"/>
    <property type="project" value="UniProtKB-UniRule"/>
</dbReference>
<dbReference type="SMART" id="SM00360">
    <property type="entry name" value="RRM"/>
    <property type="match status" value="1"/>
</dbReference>
<organism evidence="5 6">
    <name type="scientific">Pleurotus eryngii</name>
    <name type="common">Boletus of the steppes</name>
    <dbReference type="NCBI Taxonomy" id="5323"/>
    <lineage>
        <taxon>Eukaryota</taxon>
        <taxon>Fungi</taxon>
        <taxon>Dikarya</taxon>
        <taxon>Basidiomycota</taxon>
        <taxon>Agaricomycotina</taxon>
        <taxon>Agaricomycetes</taxon>
        <taxon>Agaricomycetidae</taxon>
        <taxon>Agaricales</taxon>
        <taxon>Pleurotineae</taxon>
        <taxon>Pleurotaceae</taxon>
        <taxon>Pleurotus</taxon>
    </lineage>
</organism>
<dbReference type="PANTHER" id="PTHR15481">
    <property type="entry name" value="RIBONUCLEIC ACID BINDING PROTEIN S1"/>
    <property type="match status" value="1"/>
</dbReference>
<feature type="compositionally biased region" description="Basic residues" evidence="3">
    <location>
        <begin position="112"/>
        <end position="122"/>
    </location>
</feature>
<keyword evidence="1 2" id="KW-0694">RNA-binding</keyword>